<reference evidence="2" key="1">
    <citation type="journal article" date="2019" name="Int. J. Syst. Evol. Microbiol.">
        <title>The Global Catalogue of Microorganisms (GCM) 10K type strain sequencing project: providing services to taxonomists for standard genome sequencing and annotation.</title>
        <authorList>
            <consortium name="The Broad Institute Genomics Platform"/>
            <consortium name="The Broad Institute Genome Sequencing Center for Infectious Disease"/>
            <person name="Wu L."/>
            <person name="Ma J."/>
        </authorList>
    </citation>
    <scope>NUCLEOTIDE SEQUENCE [LARGE SCALE GENOMIC DNA]</scope>
    <source>
        <strain evidence="2">JCM 17329</strain>
    </source>
</reference>
<dbReference type="EMBL" id="BAABDS010000010">
    <property type="protein sequence ID" value="GAA3704279.1"/>
    <property type="molecule type" value="Genomic_DNA"/>
</dbReference>
<evidence type="ECO:0000313" key="2">
    <source>
        <dbReference type="Proteomes" id="UP001501479"/>
    </source>
</evidence>
<evidence type="ECO:0008006" key="3">
    <source>
        <dbReference type="Google" id="ProtNLM"/>
    </source>
</evidence>
<protein>
    <recommendedName>
        <fullName evidence="3">Primosomal replication protein PriB/PriC domain protein</fullName>
    </recommendedName>
</protein>
<name>A0ABP7DDN4_9GAMM</name>
<comment type="caution">
    <text evidence="1">The sequence shown here is derived from an EMBL/GenBank/DDBJ whole genome shotgun (WGS) entry which is preliminary data.</text>
</comment>
<dbReference type="RefSeq" id="WP_344962807.1">
    <property type="nucleotide sequence ID" value="NZ_BAABDS010000010.1"/>
</dbReference>
<accession>A0ABP7DDN4</accession>
<proteinExistence type="predicted"/>
<sequence length="71" mass="8139">MNEAELRSLLAKYIQAEADLLSGKSVTWGNRQISRESLSEIRKGRHEVETRLAALNPRARNRPQYSLAKFL</sequence>
<organism evidence="1 2">
    <name type="scientific">Oceanisphaera sediminis</name>
    <dbReference type="NCBI Taxonomy" id="981381"/>
    <lineage>
        <taxon>Bacteria</taxon>
        <taxon>Pseudomonadati</taxon>
        <taxon>Pseudomonadota</taxon>
        <taxon>Gammaproteobacteria</taxon>
        <taxon>Aeromonadales</taxon>
        <taxon>Aeromonadaceae</taxon>
        <taxon>Oceanisphaera</taxon>
    </lineage>
</organism>
<evidence type="ECO:0000313" key="1">
    <source>
        <dbReference type="EMBL" id="GAA3704279.1"/>
    </source>
</evidence>
<keyword evidence="2" id="KW-1185">Reference proteome</keyword>
<gene>
    <name evidence="1" type="ORF">GCM10022421_08880</name>
</gene>
<dbReference type="Proteomes" id="UP001501479">
    <property type="component" value="Unassembled WGS sequence"/>
</dbReference>